<accession>A0A5Q0GZ34</accession>
<dbReference type="AlphaFoldDB" id="A0A5Q0GZ34"/>
<dbReference type="SUPFAM" id="SSF51735">
    <property type="entry name" value="NAD(P)-binding Rossmann-fold domains"/>
    <property type="match status" value="1"/>
</dbReference>
<dbReference type="GO" id="GO:0016491">
    <property type="term" value="F:oxidoreductase activity"/>
    <property type="evidence" value="ECO:0007669"/>
    <property type="project" value="UniProtKB-ARBA"/>
</dbReference>
<organism evidence="2 3">
    <name type="scientific">Saccharothrix syringae</name>
    <name type="common">Nocardiopsis syringae</name>
    <dbReference type="NCBI Taxonomy" id="103733"/>
    <lineage>
        <taxon>Bacteria</taxon>
        <taxon>Bacillati</taxon>
        <taxon>Actinomycetota</taxon>
        <taxon>Actinomycetes</taxon>
        <taxon>Pseudonocardiales</taxon>
        <taxon>Pseudonocardiaceae</taxon>
        <taxon>Saccharothrix</taxon>
    </lineage>
</organism>
<dbReference type="PIRSF" id="PIRSF001439">
    <property type="entry name" value="CryM"/>
    <property type="match status" value="1"/>
</dbReference>
<evidence type="ECO:0000256" key="1">
    <source>
        <dbReference type="ARBA" id="ARBA00008903"/>
    </source>
</evidence>
<proteinExistence type="inferred from homology"/>
<dbReference type="Gene3D" id="3.30.1780.10">
    <property type="entry name" value="ornithine cyclodeaminase, domain 1"/>
    <property type="match status" value="1"/>
</dbReference>
<dbReference type="GO" id="GO:0019752">
    <property type="term" value="P:carboxylic acid metabolic process"/>
    <property type="evidence" value="ECO:0007669"/>
    <property type="project" value="UniProtKB-ARBA"/>
</dbReference>
<dbReference type="Pfam" id="PF02423">
    <property type="entry name" value="OCD_Mu_crystall"/>
    <property type="match status" value="1"/>
</dbReference>
<dbReference type="InterPro" id="IPR036291">
    <property type="entry name" value="NAD(P)-bd_dom_sf"/>
</dbReference>
<dbReference type="PANTHER" id="PTHR13812:SF19">
    <property type="entry name" value="KETIMINE REDUCTASE MU-CRYSTALLIN"/>
    <property type="match status" value="1"/>
</dbReference>
<comment type="similarity">
    <text evidence="1">Belongs to the ornithine cyclodeaminase/mu-crystallin family.</text>
</comment>
<evidence type="ECO:0000313" key="3">
    <source>
        <dbReference type="Proteomes" id="UP000325787"/>
    </source>
</evidence>
<dbReference type="OrthoDB" id="3812704at2"/>
<keyword evidence="3" id="KW-1185">Reference proteome</keyword>
<dbReference type="PANTHER" id="PTHR13812">
    <property type="entry name" value="KETIMINE REDUCTASE MU-CRYSTALLIN"/>
    <property type="match status" value="1"/>
</dbReference>
<dbReference type="KEGG" id="ssyi:EKG83_18170"/>
<name>A0A5Q0GZ34_SACSY</name>
<sequence>MLFLDEHEVHRLYPVEAAIDVMAEAMRRYSAGQVTQPLRTILRPPTETGLLGTMPCHVAGGGDAGFGLKAMVLKPENPARGLDLHIGVVMVFDPDTGRPLAVMDAGAITATRTAAVSAVATDALAPVDAGDLAVLGSGVQGRSHLRAMAVVRKLRRVRVWSRTPEHAADYRAWAARELDVDVEVAPDVRSALAGADLVCTTTASKEPIVEPGWVARGAHLNVVGGSFADARELASRVVAEAAVFVDSRESAAAESGDLRAPLAEGLIGPDHVRAELGEVLLGRHPGRGSADETTLYKSLGLAVQDTMSGFYVARAALEERTA</sequence>
<dbReference type="EMBL" id="CP034550">
    <property type="protein sequence ID" value="QFZ19113.1"/>
    <property type="molecule type" value="Genomic_DNA"/>
</dbReference>
<dbReference type="FunFam" id="3.40.50.720:FF:000311">
    <property type="entry name" value="Ornithine cyclodeaminase"/>
    <property type="match status" value="1"/>
</dbReference>
<reference evidence="3" key="1">
    <citation type="journal article" date="2021" name="Curr. Microbiol.">
        <title>Complete genome of nocamycin-producing strain Saccharothrix syringae NRRL B-16468 reveals the biosynthetic potential for secondary metabolites.</title>
        <authorList>
            <person name="Mo X."/>
            <person name="Yang S."/>
        </authorList>
    </citation>
    <scope>NUCLEOTIDE SEQUENCE [LARGE SCALE GENOMIC DNA]</scope>
    <source>
        <strain evidence="3">ATCC 51364 / DSM 43886 / JCM 6844 / KCTC 9398 / NBRC 14523 / NRRL B-16468 / INA 2240</strain>
    </source>
</reference>
<protein>
    <submittedName>
        <fullName evidence="2">Ornithine cyclodeaminase family protein</fullName>
    </submittedName>
</protein>
<dbReference type="GO" id="GO:0005737">
    <property type="term" value="C:cytoplasm"/>
    <property type="evidence" value="ECO:0007669"/>
    <property type="project" value="TreeGrafter"/>
</dbReference>
<dbReference type="InterPro" id="IPR003462">
    <property type="entry name" value="ODC_Mu_crystall"/>
</dbReference>
<gene>
    <name evidence="2" type="ORF">EKG83_18170</name>
</gene>
<dbReference type="Proteomes" id="UP000325787">
    <property type="component" value="Chromosome"/>
</dbReference>
<evidence type="ECO:0000313" key="2">
    <source>
        <dbReference type="EMBL" id="QFZ19113.1"/>
    </source>
</evidence>
<dbReference type="InterPro" id="IPR023401">
    <property type="entry name" value="ODC_N"/>
</dbReference>
<dbReference type="Gene3D" id="3.40.50.720">
    <property type="entry name" value="NAD(P)-binding Rossmann-like Domain"/>
    <property type="match status" value="1"/>
</dbReference>
<dbReference type="RefSeq" id="WP_033434117.1">
    <property type="nucleotide sequence ID" value="NZ_CP034550.1"/>
</dbReference>